<evidence type="ECO:0000313" key="2">
    <source>
        <dbReference type="Proteomes" id="UP000013827"/>
    </source>
</evidence>
<accession>A0A0D3KS96</accession>
<sequence>MPDALIDVPHRVQLPGTACALYSLGMVMDYWHAHDSANPTALVCDKDESLQRLEPHVSRFSCAPTTPRRLLDVAIALGHTHNGSCWSASHLVELAASFGYAARAVHRASAADLKAVLSSGHPPLVIFDVDLWTGDPVLAGGGAAHVGELVVDPSLRLGGTVEAVLGRVLKGWVLAVLGRVPEGWLRRVRLPAEAAGGGAAGSEAAGSEAAGGGAEALQLVAGKSLNIERCLGGCLVEVLHATPIPPAVREPEDDEPACGAAAAEAWVFGRAVRLRVPHRFQLGEVGCGLYAVGVLMDYWHAQDRSHPTALVKQMDLPAAAEGARAAAACLRDGGGSAALRAARRLAHHAWGEGEGEFVEERLLDLLAKRVGGSVYGEAYACEYLAEVARLVGYRARVHRAARIEALWACLDAGHPVAVCVDINNTRTFLPDMLGGQHTHFAVVEGYFDAAPSADERPRRFLLVQQTNRRAPSPSVWPLDVFEASWRGGGWRGRYRKRRLPPRVAAQLSWRLPEAAATGGDAAVGGRAARGGRLVLDSRAEPLEGDALASLHRQLIAAGVLQPTGEADGSVRLAPGAELHHHDELRQSLIEVVPEGHAFAGV</sequence>
<dbReference type="KEGG" id="ehx:EMIHUDRAFT_466824"/>
<dbReference type="EnsemblProtists" id="EOD38631">
    <property type="protein sequence ID" value="EOD38631"/>
    <property type="gene ID" value="EMIHUDRAFT_466824"/>
</dbReference>
<proteinExistence type="predicted"/>
<dbReference type="GeneID" id="17283902"/>
<reference evidence="1" key="2">
    <citation type="submission" date="2024-10" db="UniProtKB">
        <authorList>
            <consortium name="EnsemblProtists"/>
        </authorList>
    </citation>
    <scope>IDENTIFICATION</scope>
</reference>
<name>A0A0D3KS96_EMIH1</name>
<keyword evidence="2" id="KW-1185">Reference proteome</keyword>
<organism evidence="1 2">
    <name type="scientific">Emiliania huxleyi (strain CCMP1516)</name>
    <dbReference type="NCBI Taxonomy" id="280463"/>
    <lineage>
        <taxon>Eukaryota</taxon>
        <taxon>Haptista</taxon>
        <taxon>Haptophyta</taxon>
        <taxon>Prymnesiophyceae</taxon>
        <taxon>Isochrysidales</taxon>
        <taxon>Noelaerhabdaceae</taxon>
        <taxon>Emiliania</taxon>
    </lineage>
</organism>
<dbReference type="HOGENOM" id="CLU_473656_0_0_1"/>
<dbReference type="AlphaFoldDB" id="A0A0D3KS96"/>
<dbReference type="Proteomes" id="UP000013827">
    <property type="component" value="Unassembled WGS sequence"/>
</dbReference>
<dbReference type="PaxDb" id="2903-EOD38631"/>
<evidence type="ECO:0000313" key="1">
    <source>
        <dbReference type="EnsemblProtists" id="EOD38631"/>
    </source>
</evidence>
<reference evidence="2" key="1">
    <citation type="journal article" date="2013" name="Nature">
        <title>Pan genome of the phytoplankton Emiliania underpins its global distribution.</title>
        <authorList>
            <person name="Read B.A."/>
            <person name="Kegel J."/>
            <person name="Klute M.J."/>
            <person name="Kuo A."/>
            <person name="Lefebvre S.C."/>
            <person name="Maumus F."/>
            <person name="Mayer C."/>
            <person name="Miller J."/>
            <person name="Monier A."/>
            <person name="Salamov A."/>
            <person name="Young J."/>
            <person name="Aguilar M."/>
            <person name="Claverie J.M."/>
            <person name="Frickenhaus S."/>
            <person name="Gonzalez K."/>
            <person name="Herman E.K."/>
            <person name="Lin Y.C."/>
            <person name="Napier J."/>
            <person name="Ogata H."/>
            <person name="Sarno A.F."/>
            <person name="Shmutz J."/>
            <person name="Schroeder D."/>
            <person name="de Vargas C."/>
            <person name="Verret F."/>
            <person name="von Dassow P."/>
            <person name="Valentin K."/>
            <person name="Van de Peer Y."/>
            <person name="Wheeler G."/>
            <person name="Dacks J.B."/>
            <person name="Delwiche C.F."/>
            <person name="Dyhrman S.T."/>
            <person name="Glockner G."/>
            <person name="John U."/>
            <person name="Richards T."/>
            <person name="Worden A.Z."/>
            <person name="Zhang X."/>
            <person name="Grigoriev I.V."/>
            <person name="Allen A.E."/>
            <person name="Bidle K."/>
            <person name="Borodovsky M."/>
            <person name="Bowler C."/>
            <person name="Brownlee C."/>
            <person name="Cock J.M."/>
            <person name="Elias M."/>
            <person name="Gladyshev V.N."/>
            <person name="Groth M."/>
            <person name="Guda C."/>
            <person name="Hadaegh A."/>
            <person name="Iglesias-Rodriguez M.D."/>
            <person name="Jenkins J."/>
            <person name="Jones B.M."/>
            <person name="Lawson T."/>
            <person name="Leese F."/>
            <person name="Lindquist E."/>
            <person name="Lobanov A."/>
            <person name="Lomsadze A."/>
            <person name="Malik S.B."/>
            <person name="Marsh M.E."/>
            <person name="Mackinder L."/>
            <person name="Mock T."/>
            <person name="Mueller-Roeber B."/>
            <person name="Pagarete A."/>
            <person name="Parker M."/>
            <person name="Probert I."/>
            <person name="Quesneville H."/>
            <person name="Raines C."/>
            <person name="Rensing S.A."/>
            <person name="Riano-Pachon D.M."/>
            <person name="Richier S."/>
            <person name="Rokitta S."/>
            <person name="Shiraiwa Y."/>
            <person name="Soanes D.M."/>
            <person name="van der Giezen M."/>
            <person name="Wahlund T.M."/>
            <person name="Williams B."/>
            <person name="Wilson W."/>
            <person name="Wolfe G."/>
            <person name="Wurch L.L."/>
        </authorList>
    </citation>
    <scope>NUCLEOTIDE SEQUENCE</scope>
</reference>
<protein>
    <recommendedName>
        <fullName evidence="3">Glutathione gamma-glutamylcysteinyltransferase</fullName>
    </recommendedName>
</protein>
<evidence type="ECO:0008006" key="3">
    <source>
        <dbReference type="Google" id="ProtNLM"/>
    </source>
</evidence>
<dbReference type="RefSeq" id="XP_005791060.1">
    <property type="nucleotide sequence ID" value="XM_005791003.1"/>
</dbReference>